<dbReference type="GeneID" id="8106687"/>
<organism evidence="1 2">
    <name type="scientific">Talaromyces stipitatus (strain ATCC 10500 / CBS 375.48 / QM 6759 / NRRL 1006)</name>
    <name type="common">Penicillium stipitatum</name>
    <dbReference type="NCBI Taxonomy" id="441959"/>
    <lineage>
        <taxon>Eukaryota</taxon>
        <taxon>Fungi</taxon>
        <taxon>Dikarya</taxon>
        <taxon>Ascomycota</taxon>
        <taxon>Pezizomycotina</taxon>
        <taxon>Eurotiomycetes</taxon>
        <taxon>Eurotiomycetidae</taxon>
        <taxon>Eurotiales</taxon>
        <taxon>Trichocomaceae</taxon>
        <taxon>Talaromyces</taxon>
        <taxon>Talaromyces sect. Talaromyces</taxon>
    </lineage>
</organism>
<sequence>MQKHGAIAVIGASRKVITVVAEAEADIRPFHNRHMEKATKMQIDIQTLPKSNPLVKLRTITTRRFMSPLQRISRINRIQTIDERDNEMAIELANKAVGILIVTCTSARSGIVGIEGRIRNAQAGNNGNGISSYFIILGKGQS</sequence>
<dbReference type="InParanoid" id="B8M4F3"/>
<dbReference type="VEuPathDB" id="FungiDB:TSTA_024700"/>
<dbReference type="OrthoDB" id="3261222at2759"/>
<reference evidence="2" key="1">
    <citation type="journal article" date="2015" name="Genome Announc.">
        <title>Genome sequence of the AIDS-associated pathogen Penicillium marneffei (ATCC18224) and its near taxonomic relative Talaromyces stipitatus (ATCC10500).</title>
        <authorList>
            <person name="Nierman W.C."/>
            <person name="Fedorova-Abrams N.D."/>
            <person name="Andrianopoulos A."/>
        </authorList>
    </citation>
    <scope>NUCLEOTIDE SEQUENCE [LARGE SCALE GENOMIC DNA]</scope>
    <source>
        <strain evidence="2">ATCC 10500 / CBS 375.48 / QM 6759 / NRRL 1006</strain>
    </source>
</reference>
<dbReference type="STRING" id="441959.B8M4F3"/>
<dbReference type="EMBL" id="EQ962654">
    <property type="protein sequence ID" value="EED19148.1"/>
    <property type="molecule type" value="Genomic_DNA"/>
</dbReference>
<accession>B8M4F3</accession>
<evidence type="ECO:0000313" key="2">
    <source>
        <dbReference type="Proteomes" id="UP000001745"/>
    </source>
</evidence>
<protein>
    <submittedName>
        <fullName evidence="1">Uncharacterized protein</fullName>
    </submittedName>
</protein>
<dbReference type="HOGENOM" id="CLU_122673_0_0_1"/>
<proteinExistence type="predicted"/>
<name>B8M4F3_TALSN</name>
<gene>
    <name evidence="1" type="ORF">TSTA_024700</name>
</gene>
<keyword evidence="2" id="KW-1185">Reference proteome</keyword>
<dbReference type="RefSeq" id="XP_002479582.1">
    <property type="nucleotide sequence ID" value="XM_002479537.1"/>
</dbReference>
<dbReference type="Proteomes" id="UP000001745">
    <property type="component" value="Unassembled WGS sequence"/>
</dbReference>
<dbReference type="AlphaFoldDB" id="B8M4F3"/>
<evidence type="ECO:0000313" key="1">
    <source>
        <dbReference type="EMBL" id="EED19148.1"/>
    </source>
</evidence>
<dbReference type="PhylomeDB" id="B8M4F3"/>